<comment type="caution">
    <text evidence="8">The sequence shown here is derived from an EMBL/GenBank/DDBJ whole genome shotgun (WGS) entry which is preliminary data.</text>
</comment>
<dbReference type="Pfam" id="PF13440">
    <property type="entry name" value="Polysacc_synt_3"/>
    <property type="match status" value="1"/>
</dbReference>
<keyword evidence="5 7" id="KW-1133">Transmembrane helix</keyword>
<keyword evidence="9" id="KW-1185">Reference proteome</keyword>
<feature type="transmembrane region" description="Helical" evidence="7">
    <location>
        <begin position="115"/>
        <end position="136"/>
    </location>
</feature>
<evidence type="ECO:0000256" key="2">
    <source>
        <dbReference type="ARBA" id="ARBA00007430"/>
    </source>
</evidence>
<feature type="transmembrane region" description="Helical" evidence="7">
    <location>
        <begin position="447"/>
        <end position="467"/>
    </location>
</feature>
<feature type="transmembrane region" description="Helical" evidence="7">
    <location>
        <begin position="148"/>
        <end position="170"/>
    </location>
</feature>
<comment type="similarity">
    <text evidence="2">Belongs to the polysaccharide synthase family.</text>
</comment>
<evidence type="ECO:0000256" key="1">
    <source>
        <dbReference type="ARBA" id="ARBA00004651"/>
    </source>
</evidence>
<evidence type="ECO:0000256" key="6">
    <source>
        <dbReference type="ARBA" id="ARBA00023136"/>
    </source>
</evidence>
<sequence length="490" mass="53273">MDGEVSLRTLASHGVKWSIIQNWGGKVFTFLLTIILARLLAPADFGTASAVALIILIVPMISELGFGDAIMQRRDLKPSDLNLPFMISAATVSVLFVAVILTADSISAYLRIPGQSVYVIVASGVLLMTAPSMFQQAMYKRHLKFKSLALRTFLANIVGGTAAVICAWMGFGIWSFVVQSYVAGLISVVWLWWRPQWVPGLSIDGKAFLQMTRFGIPVVAQRLVDFAGTRVIDIIIISQLGLAAYGLYAIGSRIYLTMMQLLQGAFYDVSLTVLSTIAHDRQRMAETYLKTIGLAATYISPIFVLVAAVAPEVSHVLLGDKWVGVEGVIAPLLLLGALQCVQFINGPFLSAMGRPDLILLAGTAKSSITIIVLLSINSSNAAELVIYFAACQLSSTPIVVYSLCHMLRVTFLDIVYHVRGGTIACASALGSTVIFREYAMNTTTDFAYGLAVGVVFITTYVSVLFILNRDAFLDAIRIARSKFPFRKRTL</sequence>
<feature type="transmembrane region" description="Helical" evidence="7">
    <location>
        <begin position="416"/>
        <end position="435"/>
    </location>
</feature>
<dbReference type="PANTHER" id="PTHR30250">
    <property type="entry name" value="PST FAMILY PREDICTED COLANIC ACID TRANSPORTER"/>
    <property type="match status" value="1"/>
</dbReference>
<feature type="transmembrane region" description="Helical" evidence="7">
    <location>
        <begin position="322"/>
        <end position="345"/>
    </location>
</feature>
<keyword evidence="6 7" id="KW-0472">Membrane</keyword>
<feature type="transmembrane region" description="Helical" evidence="7">
    <location>
        <begin position="384"/>
        <end position="404"/>
    </location>
</feature>
<dbReference type="EMBL" id="BSNS01000004">
    <property type="protein sequence ID" value="GLQ53652.1"/>
    <property type="molecule type" value="Genomic_DNA"/>
</dbReference>
<feature type="transmembrane region" description="Helical" evidence="7">
    <location>
        <begin position="47"/>
        <end position="71"/>
    </location>
</feature>
<evidence type="ECO:0000256" key="7">
    <source>
        <dbReference type="SAM" id="Phobius"/>
    </source>
</evidence>
<feature type="transmembrane region" description="Helical" evidence="7">
    <location>
        <begin position="357"/>
        <end position="378"/>
    </location>
</feature>
<feature type="transmembrane region" description="Helical" evidence="7">
    <location>
        <begin position="289"/>
        <end position="310"/>
    </location>
</feature>
<keyword evidence="3" id="KW-1003">Cell membrane</keyword>
<dbReference type="Proteomes" id="UP001156691">
    <property type="component" value="Unassembled WGS sequence"/>
</dbReference>
<proteinExistence type="inferred from homology"/>
<accession>A0ABQ5W0Y3</accession>
<gene>
    <name evidence="8" type="ORF">GCM10010862_09110</name>
</gene>
<dbReference type="PANTHER" id="PTHR30250:SF10">
    <property type="entry name" value="LIPOPOLYSACCHARIDE BIOSYNTHESIS PROTEIN WZXC"/>
    <property type="match status" value="1"/>
</dbReference>
<dbReference type="InterPro" id="IPR050833">
    <property type="entry name" value="Poly_Biosynth_Transport"/>
</dbReference>
<evidence type="ECO:0000256" key="5">
    <source>
        <dbReference type="ARBA" id="ARBA00022989"/>
    </source>
</evidence>
<feature type="transmembrane region" description="Helical" evidence="7">
    <location>
        <begin position="231"/>
        <end position="248"/>
    </location>
</feature>
<feature type="transmembrane region" description="Helical" evidence="7">
    <location>
        <begin position="83"/>
        <end position="103"/>
    </location>
</feature>
<dbReference type="RefSeq" id="WP_284339100.1">
    <property type="nucleotide sequence ID" value="NZ_BSNS01000004.1"/>
</dbReference>
<comment type="subcellular location">
    <subcellularLocation>
        <location evidence="1">Cell membrane</location>
        <topology evidence="1">Multi-pass membrane protein</topology>
    </subcellularLocation>
</comment>
<organism evidence="8 9">
    <name type="scientific">Devosia nitrariae</name>
    <dbReference type="NCBI Taxonomy" id="2071872"/>
    <lineage>
        <taxon>Bacteria</taxon>
        <taxon>Pseudomonadati</taxon>
        <taxon>Pseudomonadota</taxon>
        <taxon>Alphaproteobacteria</taxon>
        <taxon>Hyphomicrobiales</taxon>
        <taxon>Devosiaceae</taxon>
        <taxon>Devosia</taxon>
    </lineage>
</organism>
<name>A0ABQ5W0Y3_9HYPH</name>
<reference evidence="9" key="1">
    <citation type="journal article" date="2019" name="Int. J. Syst. Evol. Microbiol.">
        <title>The Global Catalogue of Microorganisms (GCM) 10K type strain sequencing project: providing services to taxonomists for standard genome sequencing and annotation.</title>
        <authorList>
            <consortium name="The Broad Institute Genomics Platform"/>
            <consortium name="The Broad Institute Genome Sequencing Center for Infectious Disease"/>
            <person name="Wu L."/>
            <person name="Ma J."/>
        </authorList>
    </citation>
    <scope>NUCLEOTIDE SEQUENCE [LARGE SCALE GENOMIC DNA]</scope>
    <source>
        <strain evidence="9">NBRC 112416</strain>
    </source>
</reference>
<protein>
    <submittedName>
        <fullName evidence="8">Lipopolysaccharide biosynthesis protein</fullName>
    </submittedName>
</protein>
<evidence type="ECO:0000313" key="9">
    <source>
        <dbReference type="Proteomes" id="UP001156691"/>
    </source>
</evidence>
<feature type="transmembrane region" description="Helical" evidence="7">
    <location>
        <begin position="23"/>
        <end position="41"/>
    </location>
</feature>
<evidence type="ECO:0000256" key="3">
    <source>
        <dbReference type="ARBA" id="ARBA00022475"/>
    </source>
</evidence>
<dbReference type="CDD" id="cd13127">
    <property type="entry name" value="MATE_tuaB_like"/>
    <property type="match status" value="1"/>
</dbReference>
<evidence type="ECO:0000256" key="4">
    <source>
        <dbReference type="ARBA" id="ARBA00022692"/>
    </source>
</evidence>
<keyword evidence="4 7" id="KW-0812">Transmembrane</keyword>
<evidence type="ECO:0000313" key="8">
    <source>
        <dbReference type="EMBL" id="GLQ53652.1"/>
    </source>
</evidence>